<dbReference type="AlphaFoldDB" id="A0A420Y319"/>
<comment type="subcellular location">
    <subcellularLocation>
        <location evidence="1">Membrane</location>
        <topology evidence="1">Multi-pass membrane protein</topology>
    </subcellularLocation>
</comment>
<feature type="transmembrane region" description="Helical" evidence="14">
    <location>
        <begin position="146"/>
        <end position="164"/>
    </location>
</feature>
<dbReference type="Pfam" id="PF05241">
    <property type="entry name" value="EBP"/>
    <property type="match status" value="1"/>
</dbReference>
<evidence type="ECO:0000313" key="17">
    <source>
        <dbReference type="Proteomes" id="UP000275385"/>
    </source>
</evidence>
<feature type="domain" description="EXPERA" evidence="15">
    <location>
        <begin position="57"/>
        <end position="203"/>
    </location>
</feature>
<evidence type="ECO:0000259" key="15">
    <source>
        <dbReference type="PROSITE" id="PS51751"/>
    </source>
</evidence>
<comment type="caution">
    <text evidence="16">The sequence shown here is derived from an EMBL/GenBank/DDBJ whole genome shotgun (WGS) entry which is preliminary data.</text>
</comment>
<gene>
    <name evidence="16" type="ORF">DL546_005059</name>
</gene>
<keyword evidence="6 13" id="KW-1133">Transmembrane helix</keyword>
<protein>
    <recommendedName>
        <fullName evidence="15">EXPERA domain-containing protein</fullName>
    </recommendedName>
</protein>
<evidence type="ECO:0000256" key="5">
    <source>
        <dbReference type="ARBA" id="ARBA00022955"/>
    </source>
</evidence>
<keyword evidence="3" id="KW-0444">Lipid biosynthesis</keyword>
<feature type="transmembrane region" description="Helical" evidence="14">
    <location>
        <begin position="112"/>
        <end position="134"/>
    </location>
</feature>
<evidence type="ECO:0000256" key="6">
    <source>
        <dbReference type="ARBA" id="ARBA00022989"/>
    </source>
</evidence>
<proteinExistence type="inferred from homology"/>
<dbReference type="GO" id="GO:0005783">
    <property type="term" value="C:endoplasmic reticulum"/>
    <property type="evidence" value="ECO:0007669"/>
    <property type="project" value="TreeGrafter"/>
</dbReference>
<dbReference type="InterPro" id="IPR033118">
    <property type="entry name" value="EXPERA"/>
</dbReference>
<feature type="transmembrane region" description="Helical" evidence="14">
    <location>
        <begin position="59"/>
        <end position="81"/>
    </location>
</feature>
<feature type="transmembrane region" description="Helical" evidence="14">
    <location>
        <begin position="25"/>
        <end position="47"/>
    </location>
</feature>
<dbReference type="GO" id="GO:0047750">
    <property type="term" value="F:cholestenol delta-isomerase activity"/>
    <property type="evidence" value="ECO:0007669"/>
    <property type="project" value="InterPro"/>
</dbReference>
<keyword evidence="7" id="KW-0756">Sterol biosynthesis</keyword>
<keyword evidence="12" id="KW-0413">Isomerase</keyword>
<evidence type="ECO:0000256" key="9">
    <source>
        <dbReference type="ARBA" id="ARBA00023136"/>
    </source>
</evidence>
<dbReference type="PANTHER" id="PTHR14207:SF0">
    <property type="entry name" value="3-BETA-HYDROXYSTEROID-DELTA(8),DELTA(7)-ISOMERASE"/>
    <property type="match status" value="1"/>
</dbReference>
<reference evidence="16 17" key="1">
    <citation type="submission" date="2018-08" db="EMBL/GenBank/DDBJ databases">
        <title>Draft genome of the lignicolous fungus Coniochaeta pulveracea.</title>
        <authorList>
            <person name="Borstlap C.J."/>
            <person name="De Witt R.N."/>
            <person name="Botha A."/>
            <person name="Volschenk H."/>
        </authorList>
    </citation>
    <scope>NUCLEOTIDE SEQUENCE [LARGE SCALE GENOMIC DNA]</scope>
    <source>
        <strain evidence="16 17">CAB683</strain>
    </source>
</reference>
<dbReference type="GO" id="GO:0000247">
    <property type="term" value="F:C-8 sterol isomerase activity"/>
    <property type="evidence" value="ECO:0007669"/>
    <property type="project" value="TreeGrafter"/>
</dbReference>
<evidence type="ECO:0000256" key="11">
    <source>
        <dbReference type="ARBA" id="ARBA00023221"/>
    </source>
</evidence>
<evidence type="ECO:0000256" key="13">
    <source>
        <dbReference type="PROSITE-ProRule" id="PRU01087"/>
    </source>
</evidence>
<evidence type="ECO:0000256" key="3">
    <source>
        <dbReference type="ARBA" id="ARBA00022516"/>
    </source>
</evidence>
<organism evidence="16 17">
    <name type="scientific">Coniochaeta pulveracea</name>
    <dbReference type="NCBI Taxonomy" id="177199"/>
    <lineage>
        <taxon>Eukaryota</taxon>
        <taxon>Fungi</taxon>
        <taxon>Dikarya</taxon>
        <taxon>Ascomycota</taxon>
        <taxon>Pezizomycotina</taxon>
        <taxon>Sordariomycetes</taxon>
        <taxon>Sordariomycetidae</taxon>
        <taxon>Coniochaetales</taxon>
        <taxon>Coniochaetaceae</taxon>
        <taxon>Coniochaeta</taxon>
    </lineage>
</organism>
<dbReference type="STRING" id="177199.A0A420Y319"/>
<keyword evidence="9 13" id="KW-0472">Membrane</keyword>
<evidence type="ECO:0000256" key="14">
    <source>
        <dbReference type="SAM" id="Phobius"/>
    </source>
</evidence>
<comment type="similarity">
    <text evidence="2">Belongs to the EBP family.</text>
</comment>
<feature type="transmembrane region" description="Helical" evidence="14">
    <location>
        <begin position="184"/>
        <end position="203"/>
    </location>
</feature>
<dbReference type="PANTHER" id="PTHR14207">
    <property type="entry name" value="STEROL ISOMERASE"/>
    <property type="match status" value="1"/>
</dbReference>
<dbReference type="GO" id="GO:0016126">
    <property type="term" value="P:sterol biosynthetic process"/>
    <property type="evidence" value="ECO:0007669"/>
    <property type="project" value="UniProtKB-KW"/>
</dbReference>
<keyword evidence="11" id="KW-0753">Steroid metabolism</keyword>
<sequence length="234" mass="26229">MTASTHPYYPEDASIPSFAPNTAPIPVLLGTFGGLIAVVVLTSLSIAKRLDSRLSTYDQLVFCWFVLCGFLHLFFEGYFVLKHASIPASQSLFAQLWKEYALSDSRYMVSDPFMLCIESLTVVLWGPLCVAIAISIAKGSSLRTPLQIIMCVGHLYGVLLYFGTCFYETHFRGINHSRPETLYYWGYFVGMNFPWVVVPSFLLKQSVVVSYRAILQGGGDAIHQTERNSRPKKD</sequence>
<dbReference type="EMBL" id="QVQW01000059">
    <property type="protein sequence ID" value="RKU42267.1"/>
    <property type="molecule type" value="Genomic_DNA"/>
</dbReference>
<dbReference type="GO" id="GO:0016020">
    <property type="term" value="C:membrane"/>
    <property type="evidence" value="ECO:0007669"/>
    <property type="project" value="UniProtKB-SubCell"/>
</dbReference>
<keyword evidence="4 13" id="KW-0812">Transmembrane</keyword>
<keyword evidence="5" id="KW-0752">Steroid biosynthesis</keyword>
<evidence type="ECO:0000256" key="12">
    <source>
        <dbReference type="ARBA" id="ARBA00023235"/>
    </source>
</evidence>
<dbReference type="GO" id="GO:0004769">
    <property type="term" value="F:steroid Delta-isomerase activity"/>
    <property type="evidence" value="ECO:0007669"/>
    <property type="project" value="TreeGrafter"/>
</dbReference>
<dbReference type="OrthoDB" id="58557at2759"/>
<evidence type="ECO:0000313" key="16">
    <source>
        <dbReference type="EMBL" id="RKU42267.1"/>
    </source>
</evidence>
<accession>A0A420Y319</accession>
<evidence type="ECO:0000256" key="10">
    <source>
        <dbReference type="ARBA" id="ARBA00023166"/>
    </source>
</evidence>
<evidence type="ECO:0000256" key="2">
    <source>
        <dbReference type="ARBA" id="ARBA00008337"/>
    </source>
</evidence>
<keyword evidence="8" id="KW-0443">Lipid metabolism</keyword>
<evidence type="ECO:0000256" key="4">
    <source>
        <dbReference type="ARBA" id="ARBA00022692"/>
    </source>
</evidence>
<dbReference type="Proteomes" id="UP000275385">
    <property type="component" value="Unassembled WGS sequence"/>
</dbReference>
<name>A0A420Y319_9PEZI</name>
<evidence type="ECO:0000256" key="8">
    <source>
        <dbReference type="ARBA" id="ARBA00023098"/>
    </source>
</evidence>
<keyword evidence="17" id="KW-1185">Reference proteome</keyword>
<dbReference type="PROSITE" id="PS51751">
    <property type="entry name" value="EXPERA"/>
    <property type="match status" value="1"/>
</dbReference>
<dbReference type="InterPro" id="IPR007905">
    <property type="entry name" value="EBP"/>
</dbReference>
<evidence type="ECO:0000256" key="7">
    <source>
        <dbReference type="ARBA" id="ARBA00023011"/>
    </source>
</evidence>
<evidence type="ECO:0000256" key="1">
    <source>
        <dbReference type="ARBA" id="ARBA00004141"/>
    </source>
</evidence>
<keyword evidence="10" id="KW-1207">Sterol metabolism</keyword>